<evidence type="ECO:0000313" key="1">
    <source>
        <dbReference type="EMBL" id="MBW81595.1"/>
    </source>
</evidence>
<dbReference type="EMBL" id="GGEC01001112">
    <property type="protein sequence ID" value="MBW81595.1"/>
    <property type="molecule type" value="Transcribed_RNA"/>
</dbReference>
<reference evidence="1" key="1">
    <citation type="submission" date="2018-02" db="EMBL/GenBank/DDBJ databases">
        <title>Rhizophora mucronata_Transcriptome.</title>
        <authorList>
            <person name="Meera S.P."/>
            <person name="Sreeshan A."/>
            <person name="Augustine A."/>
        </authorList>
    </citation>
    <scope>NUCLEOTIDE SEQUENCE</scope>
    <source>
        <tissue evidence="1">Leaf</tissue>
    </source>
</reference>
<sequence>MQTSCPYISDIKGSILVCYTFSFFSFPDFSKYGGYRLSLSRCLEWLPITKTSYGNDNSFFNG</sequence>
<dbReference type="AlphaFoldDB" id="A0A2P2IK42"/>
<accession>A0A2P2IK42</accession>
<name>A0A2P2IK42_RHIMU</name>
<organism evidence="1">
    <name type="scientific">Rhizophora mucronata</name>
    <name type="common">Asiatic mangrove</name>
    <dbReference type="NCBI Taxonomy" id="61149"/>
    <lineage>
        <taxon>Eukaryota</taxon>
        <taxon>Viridiplantae</taxon>
        <taxon>Streptophyta</taxon>
        <taxon>Embryophyta</taxon>
        <taxon>Tracheophyta</taxon>
        <taxon>Spermatophyta</taxon>
        <taxon>Magnoliopsida</taxon>
        <taxon>eudicotyledons</taxon>
        <taxon>Gunneridae</taxon>
        <taxon>Pentapetalae</taxon>
        <taxon>rosids</taxon>
        <taxon>fabids</taxon>
        <taxon>Malpighiales</taxon>
        <taxon>Rhizophoraceae</taxon>
        <taxon>Rhizophora</taxon>
    </lineage>
</organism>
<proteinExistence type="predicted"/>
<protein>
    <submittedName>
        <fullName evidence="1">Uncharacterized protein</fullName>
    </submittedName>
</protein>